<evidence type="ECO:0000313" key="2">
    <source>
        <dbReference type="EMBL" id="MRS98107.1"/>
    </source>
</evidence>
<organism evidence="2 3">
    <name type="scientific">Ralstonia pickettii</name>
    <name type="common">Burkholderia pickettii</name>
    <dbReference type="NCBI Taxonomy" id="329"/>
    <lineage>
        <taxon>Bacteria</taxon>
        <taxon>Pseudomonadati</taxon>
        <taxon>Pseudomonadota</taxon>
        <taxon>Betaproteobacteria</taxon>
        <taxon>Burkholderiales</taxon>
        <taxon>Burkholderiaceae</taxon>
        <taxon>Ralstonia</taxon>
    </lineage>
</organism>
<gene>
    <name evidence="2" type="ORF">GJQ57_05490</name>
</gene>
<sequence length="513" mass="55680">MSSSDTAQAPGGLSLSKFKSICADVADWTWGMVQGAFNEKATFSQILVDAVIGMIPLVGDGTAVRDLIAVIMGLINDPKKRDEIFEWILLVVLVFALIPVIGGVVKGVGRILIKVFKEAALLTGAARAAKLMEGAQEIIAFLNRIGVKNAEQWLLKLRFAEFQAKVMDRFGALMDVLDIALQLIKAKAGSMIPASLAQRIDALRNGLAVIKAKGSEMIPKAIKELDQELRELQAYVRSGGETTSRVALHEAATGERVTTRAEEARLVEEGALPTRSARGGWKQNPAMANDKKSWEKFYKLEPEYPDLTKRVDKRGQLEQVAAYSGRIVNRELKQGEEVFRLFGPGGVTHGIDIGPSKAGGAWWGLGSAPKNAKEWREMFGVLDEFNRDGFLVTGRIEGKVGPKAAVGTVSEQAGTKLPGQYLPGGATQAYFYLDKALAEQLVAHGEQVVASGKPMTLVDPVSGMSFHIRPTGWTDANGIWGYLWRPGNRTVHTAKVAQHEEASKDNHEVVVTP</sequence>
<evidence type="ECO:0000313" key="3">
    <source>
        <dbReference type="Proteomes" id="UP000441032"/>
    </source>
</evidence>
<proteinExistence type="predicted"/>
<protein>
    <submittedName>
        <fullName evidence="2">Uncharacterized protein</fullName>
    </submittedName>
</protein>
<keyword evidence="1" id="KW-0472">Membrane</keyword>
<name>A0A7X2HKC8_RALPI</name>
<comment type="caution">
    <text evidence="2">The sequence shown here is derived from an EMBL/GenBank/DDBJ whole genome shotgun (WGS) entry which is preliminary data.</text>
</comment>
<evidence type="ECO:0000256" key="1">
    <source>
        <dbReference type="SAM" id="Phobius"/>
    </source>
</evidence>
<accession>A0A7X2HKC8</accession>
<feature type="transmembrane region" description="Helical" evidence="1">
    <location>
        <begin position="84"/>
        <end position="105"/>
    </location>
</feature>
<dbReference type="RefSeq" id="WP_154205992.1">
    <property type="nucleotide sequence ID" value="NZ_WJYN01000001.1"/>
</dbReference>
<dbReference type="EMBL" id="WJYN01000001">
    <property type="protein sequence ID" value="MRS98107.1"/>
    <property type="molecule type" value="Genomic_DNA"/>
</dbReference>
<dbReference type="InterPro" id="IPR049802">
    <property type="entry name" value="RhsC-like_FIX"/>
</dbReference>
<reference evidence="2 3" key="1">
    <citation type="submission" date="2019-11" db="EMBL/GenBank/DDBJ databases">
        <title>Phenotypic characterization of an OXA-22 and OXA-60 co-producing Ralstonia pickettii clinical strain.</title>
        <authorList>
            <person name="He F."/>
        </authorList>
    </citation>
    <scope>NUCLEOTIDE SEQUENCE [LARGE SCALE GENOMIC DNA]</scope>
    <source>
        <strain evidence="2 3">PSLESD1</strain>
    </source>
</reference>
<dbReference type="AlphaFoldDB" id="A0A7X2HKC8"/>
<keyword evidence="1" id="KW-1133">Transmembrane helix</keyword>
<dbReference type="CDD" id="cd20746">
    <property type="entry name" value="FIX_Ntox15_NUC_DUF4112_RhsA-like"/>
    <property type="match status" value="1"/>
</dbReference>
<dbReference type="Proteomes" id="UP000441032">
    <property type="component" value="Unassembled WGS sequence"/>
</dbReference>
<keyword evidence="1" id="KW-0812">Transmembrane</keyword>